<comment type="subcellular location">
    <subcellularLocation>
        <location evidence="1">Cell membrane</location>
        <topology evidence="1">Multi-pass membrane protein</topology>
    </subcellularLocation>
</comment>
<dbReference type="GO" id="GO:0005886">
    <property type="term" value="C:plasma membrane"/>
    <property type="evidence" value="ECO:0007669"/>
    <property type="project" value="UniProtKB-SubCell"/>
</dbReference>
<evidence type="ECO:0000256" key="6">
    <source>
        <dbReference type="ARBA" id="ARBA00023136"/>
    </source>
</evidence>
<keyword evidence="7" id="KW-0175">Coiled coil</keyword>
<evidence type="ECO:0000313" key="9">
    <source>
        <dbReference type="EMBL" id="GGY93092.1"/>
    </source>
</evidence>
<evidence type="ECO:0008006" key="11">
    <source>
        <dbReference type="Google" id="ProtNLM"/>
    </source>
</evidence>
<organism evidence="9 10">
    <name type="scientific">Novosphingobium colocasiae</name>
    <dbReference type="NCBI Taxonomy" id="1256513"/>
    <lineage>
        <taxon>Bacteria</taxon>
        <taxon>Pseudomonadati</taxon>
        <taxon>Pseudomonadota</taxon>
        <taxon>Alphaproteobacteria</taxon>
        <taxon>Sphingomonadales</taxon>
        <taxon>Sphingomonadaceae</taxon>
        <taxon>Novosphingobium</taxon>
    </lineage>
</organism>
<keyword evidence="10" id="KW-1185">Reference proteome</keyword>
<dbReference type="InterPro" id="IPR051907">
    <property type="entry name" value="DoxX-like_oxidoreductase"/>
</dbReference>
<evidence type="ECO:0000256" key="3">
    <source>
        <dbReference type="ARBA" id="ARBA00022475"/>
    </source>
</evidence>
<dbReference type="AlphaFoldDB" id="A0A918P9K9"/>
<evidence type="ECO:0000256" key="2">
    <source>
        <dbReference type="ARBA" id="ARBA00006679"/>
    </source>
</evidence>
<feature type="transmembrane region" description="Helical" evidence="8">
    <location>
        <begin position="32"/>
        <end position="51"/>
    </location>
</feature>
<dbReference type="Pfam" id="PF07681">
    <property type="entry name" value="DoxX"/>
    <property type="match status" value="1"/>
</dbReference>
<keyword evidence="6 8" id="KW-0472">Membrane</keyword>
<feature type="coiled-coil region" evidence="7">
    <location>
        <begin position="132"/>
        <end position="159"/>
    </location>
</feature>
<feature type="transmembrane region" description="Helical" evidence="8">
    <location>
        <begin position="63"/>
        <end position="84"/>
    </location>
</feature>
<evidence type="ECO:0000313" key="10">
    <source>
        <dbReference type="Proteomes" id="UP000648075"/>
    </source>
</evidence>
<dbReference type="InterPro" id="IPR032808">
    <property type="entry name" value="DoxX"/>
</dbReference>
<reference evidence="9" key="2">
    <citation type="submission" date="2020-09" db="EMBL/GenBank/DDBJ databases">
        <authorList>
            <person name="Sun Q."/>
            <person name="Kim S."/>
        </authorList>
    </citation>
    <scope>NUCLEOTIDE SEQUENCE</scope>
    <source>
        <strain evidence="9">KCTC 32255</strain>
    </source>
</reference>
<dbReference type="EMBL" id="BMZA01000001">
    <property type="protein sequence ID" value="GGY93092.1"/>
    <property type="molecule type" value="Genomic_DNA"/>
</dbReference>
<evidence type="ECO:0000256" key="5">
    <source>
        <dbReference type="ARBA" id="ARBA00022989"/>
    </source>
</evidence>
<gene>
    <name evidence="9" type="ORF">GCM10011614_05000</name>
</gene>
<dbReference type="Proteomes" id="UP000648075">
    <property type="component" value="Unassembled WGS sequence"/>
</dbReference>
<sequence length="196" mass="20879">MSKVAAIIGRFLIALIFIFSGFGKLIDPAGTGAALAGVGLSPQLAIPVALFELAGGLCLAAGFMVRLIALLLAGFTAATILFFHNRFTDPQQGVMALKNLAIIGGLALAFAHSQIWSHYYAIARERQGEILANKAEARVREAELRAERAEAEARALRSAPGAVPVTTAAPATARTVDTDGDGYADTVVRRRRWFDW</sequence>
<evidence type="ECO:0000256" key="8">
    <source>
        <dbReference type="SAM" id="Phobius"/>
    </source>
</evidence>
<protein>
    <recommendedName>
        <fullName evidence="11">DoxX family protein</fullName>
    </recommendedName>
</protein>
<dbReference type="RefSeq" id="WP_189619488.1">
    <property type="nucleotide sequence ID" value="NZ_BMZA01000001.1"/>
</dbReference>
<dbReference type="PANTHER" id="PTHR33452:SF1">
    <property type="entry name" value="INNER MEMBRANE PROTEIN YPHA-RELATED"/>
    <property type="match status" value="1"/>
</dbReference>
<evidence type="ECO:0000256" key="1">
    <source>
        <dbReference type="ARBA" id="ARBA00004651"/>
    </source>
</evidence>
<keyword evidence="3" id="KW-1003">Cell membrane</keyword>
<feature type="transmembrane region" description="Helical" evidence="8">
    <location>
        <begin position="96"/>
        <end position="116"/>
    </location>
</feature>
<evidence type="ECO:0000256" key="4">
    <source>
        <dbReference type="ARBA" id="ARBA00022692"/>
    </source>
</evidence>
<evidence type="ECO:0000256" key="7">
    <source>
        <dbReference type="SAM" id="Coils"/>
    </source>
</evidence>
<feature type="transmembrane region" description="Helical" evidence="8">
    <location>
        <begin position="7"/>
        <end position="26"/>
    </location>
</feature>
<keyword evidence="5 8" id="KW-1133">Transmembrane helix</keyword>
<dbReference type="PANTHER" id="PTHR33452">
    <property type="entry name" value="OXIDOREDUCTASE CATD-RELATED"/>
    <property type="match status" value="1"/>
</dbReference>
<comment type="caution">
    <text evidence="9">The sequence shown here is derived from an EMBL/GenBank/DDBJ whole genome shotgun (WGS) entry which is preliminary data.</text>
</comment>
<reference evidence="9" key="1">
    <citation type="journal article" date="2014" name="Int. J. Syst. Evol. Microbiol.">
        <title>Complete genome sequence of Corynebacterium casei LMG S-19264T (=DSM 44701T), isolated from a smear-ripened cheese.</title>
        <authorList>
            <consortium name="US DOE Joint Genome Institute (JGI-PGF)"/>
            <person name="Walter F."/>
            <person name="Albersmeier A."/>
            <person name="Kalinowski J."/>
            <person name="Ruckert C."/>
        </authorList>
    </citation>
    <scope>NUCLEOTIDE SEQUENCE</scope>
    <source>
        <strain evidence="9">KCTC 32255</strain>
    </source>
</reference>
<keyword evidence="4 8" id="KW-0812">Transmembrane</keyword>
<accession>A0A918P9K9</accession>
<name>A0A918P9K9_9SPHN</name>
<proteinExistence type="inferred from homology"/>
<comment type="similarity">
    <text evidence="2">Belongs to the DoxX family.</text>
</comment>